<dbReference type="GO" id="GO:0015990">
    <property type="term" value="P:electron transport coupled proton transport"/>
    <property type="evidence" value="ECO:0007669"/>
    <property type="project" value="TreeGrafter"/>
</dbReference>
<dbReference type="AlphaFoldDB" id="A0A495WRV2"/>
<dbReference type="Pfam" id="PF00361">
    <property type="entry name" value="Proton_antipo_M"/>
    <property type="match status" value="1"/>
</dbReference>
<evidence type="ECO:0000313" key="9">
    <source>
        <dbReference type="EMBL" id="RKT62478.1"/>
    </source>
</evidence>
<dbReference type="Proteomes" id="UP000270626">
    <property type="component" value="Unassembled WGS sequence"/>
</dbReference>
<evidence type="ECO:0000256" key="5">
    <source>
        <dbReference type="ARBA" id="ARBA00023136"/>
    </source>
</evidence>
<accession>A0A495WRV2</accession>
<name>A0A495WRV2_9RHOO</name>
<dbReference type="GO" id="GO:0042773">
    <property type="term" value="P:ATP synthesis coupled electron transport"/>
    <property type="evidence" value="ECO:0007669"/>
    <property type="project" value="InterPro"/>
</dbReference>
<evidence type="ECO:0000256" key="1">
    <source>
        <dbReference type="ARBA" id="ARBA00004127"/>
    </source>
</evidence>
<dbReference type="GO" id="GO:0012505">
    <property type="term" value="C:endomembrane system"/>
    <property type="evidence" value="ECO:0007669"/>
    <property type="project" value="UniProtKB-SubCell"/>
</dbReference>
<keyword evidence="5 7" id="KW-0472">Membrane</keyword>
<evidence type="ECO:0000256" key="2">
    <source>
        <dbReference type="ARBA" id="ARBA00009025"/>
    </source>
</evidence>
<feature type="transmembrane region" description="Helical" evidence="7">
    <location>
        <begin position="69"/>
        <end position="98"/>
    </location>
</feature>
<feature type="transmembrane region" description="Helical" evidence="7">
    <location>
        <begin position="397"/>
        <end position="419"/>
    </location>
</feature>
<gene>
    <name evidence="9" type="ORF">DFR40_0365</name>
</gene>
<organism evidence="9 10">
    <name type="scientific">Azonexus fungiphilus</name>
    <dbReference type="NCBI Taxonomy" id="146940"/>
    <lineage>
        <taxon>Bacteria</taxon>
        <taxon>Pseudomonadati</taxon>
        <taxon>Pseudomonadota</taxon>
        <taxon>Betaproteobacteria</taxon>
        <taxon>Rhodocyclales</taxon>
        <taxon>Azonexaceae</taxon>
        <taxon>Azonexus</taxon>
    </lineage>
</organism>
<dbReference type="PRINTS" id="PR01437">
    <property type="entry name" value="NUOXDRDTASE4"/>
</dbReference>
<dbReference type="NCBIfam" id="TIGR01972">
    <property type="entry name" value="NDH_I_M"/>
    <property type="match status" value="1"/>
</dbReference>
<comment type="caution">
    <text evidence="9">The sequence shown here is derived from an EMBL/GenBank/DDBJ whole genome shotgun (WGS) entry which is preliminary data.</text>
</comment>
<keyword evidence="10" id="KW-1185">Reference proteome</keyword>
<dbReference type="EMBL" id="RBXP01000003">
    <property type="protein sequence ID" value="RKT62478.1"/>
    <property type="molecule type" value="Genomic_DNA"/>
</dbReference>
<keyword evidence="4 7" id="KW-1133">Transmembrane helix</keyword>
<evidence type="ECO:0000313" key="10">
    <source>
        <dbReference type="Proteomes" id="UP000270626"/>
    </source>
</evidence>
<feature type="transmembrane region" description="Helical" evidence="7">
    <location>
        <begin position="320"/>
        <end position="341"/>
    </location>
</feature>
<sequence length="480" mass="49893">MNLLSALVLLPLAGALALRLVPAAAARRVSAATMLAVLLLATLALLLYDPAGPRFQLAERQPWLPGLGVHWSLAVDGLSVLFLPASALLFLGALVAGWQQGGDAPRLYHGLLLALQSATLGIFCAVDLIVFFVFWEASLIPVYFLLARWGVVADAGRAAARYVLIMLAGGLPLLLAFVVLGADAGFELTTLLAQPAARETQRLIWLLMLLGFGLKVPLVPLHTWLPQFALAAPGALTAVLLGLKVGVYGLVRFAVPLAPAAAQEWHWLLAGLGTLTLVYGAVGVLAHSNLRVGLAYASICHVGLAVLGLATLSAQGVQGAVSLLLSFTVASGGAMLLLEFLRQRTGSTDIHALGGAAGSMPLLATGVLVCGLAGVGMPGTSSFPAEFLLILAILDRYTGAGMAALFGLAIAAGAFLALYRRAFFGPATRSTVSDAEDLRPREWAVLVVLIALIVGIGVYPSPWLEIVRPAAAAWAAALPR</sequence>
<comment type="subcellular location">
    <subcellularLocation>
        <location evidence="1">Endomembrane system</location>
        <topology evidence="1">Multi-pass membrane protein</topology>
    </subcellularLocation>
    <subcellularLocation>
        <location evidence="6">Membrane</location>
        <topology evidence="6">Multi-pass membrane protein</topology>
    </subcellularLocation>
</comment>
<keyword evidence="3 6" id="KW-0812">Transmembrane</keyword>
<dbReference type="GO" id="GO:0016020">
    <property type="term" value="C:membrane"/>
    <property type="evidence" value="ECO:0007669"/>
    <property type="project" value="UniProtKB-SubCell"/>
</dbReference>
<evidence type="ECO:0000256" key="6">
    <source>
        <dbReference type="RuleBase" id="RU000320"/>
    </source>
</evidence>
<dbReference type="InterPro" id="IPR010227">
    <property type="entry name" value="NADH_Q_OxRdtase_chainM/4"/>
</dbReference>
<dbReference type="InterPro" id="IPR003918">
    <property type="entry name" value="NADH_UbQ_OxRdtase"/>
</dbReference>
<evidence type="ECO:0000256" key="7">
    <source>
        <dbReference type="SAM" id="Phobius"/>
    </source>
</evidence>
<protein>
    <submittedName>
        <fullName evidence="9">NADH dehydrogenase subunit M</fullName>
    </submittedName>
</protein>
<feature type="transmembrane region" description="Helical" evidence="7">
    <location>
        <begin position="202"/>
        <end position="221"/>
    </location>
</feature>
<dbReference type="InterPro" id="IPR001750">
    <property type="entry name" value="ND/Mrp_TM"/>
</dbReference>
<dbReference type="GO" id="GO:0048039">
    <property type="term" value="F:ubiquinone binding"/>
    <property type="evidence" value="ECO:0007669"/>
    <property type="project" value="TreeGrafter"/>
</dbReference>
<feature type="transmembrane region" description="Helical" evidence="7">
    <location>
        <begin position="29"/>
        <end position="48"/>
    </location>
</feature>
<feature type="transmembrane region" description="Helical" evidence="7">
    <location>
        <begin position="440"/>
        <end position="459"/>
    </location>
</feature>
<feature type="domain" description="NADH:quinone oxidoreductase/Mrp antiporter transmembrane" evidence="8">
    <location>
        <begin position="125"/>
        <end position="407"/>
    </location>
</feature>
<evidence type="ECO:0000259" key="8">
    <source>
        <dbReference type="Pfam" id="PF00361"/>
    </source>
</evidence>
<dbReference type="GO" id="GO:0003954">
    <property type="term" value="F:NADH dehydrogenase activity"/>
    <property type="evidence" value="ECO:0007669"/>
    <property type="project" value="TreeGrafter"/>
</dbReference>
<dbReference type="OrthoDB" id="9768329at2"/>
<reference evidence="9 10" key="1">
    <citation type="submission" date="2018-10" db="EMBL/GenBank/DDBJ databases">
        <title>Genomic Encyclopedia of Type Strains, Phase IV (KMG-IV): sequencing the most valuable type-strain genomes for metagenomic binning, comparative biology and taxonomic classification.</title>
        <authorList>
            <person name="Goeker M."/>
        </authorList>
    </citation>
    <scope>NUCLEOTIDE SEQUENCE [LARGE SCALE GENOMIC DNA]</scope>
    <source>
        <strain evidence="9 10">DSM 23841</strain>
    </source>
</reference>
<feature type="transmembrane region" description="Helical" evidence="7">
    <location>
        <begin position="158"/>
        <end position="182"/>
    </location>
</feature>
<evidence type="ECO:0000256" key="4">
    <source>
        <dbReference type="ARBA" id="ARBA00022989"/>
    </source>
</evidence>
<feature type="transmembrane region" description="Helical" evidence="7">
    <location>
        <begin position="293"/>
        <end position="314"/>
    </location>
</feature>
<dbReference type="PANTHER" id="PTHR43507">
    <property type="entry name" value="NADH-UBIQUINONE OXIDOREDUCTASE CHAIN 4"/>
    <property type="match status" value="1"/>
</dbReference>
<evidence type="ECO:0000256" key="3">
    <source>
        <dbReference type="ARBA" id="ARBA00022692"/>
    </source>
</evidence>
<dbReference type="GO" id="GO:0008137">
    <property type="term" value="F:NADH dehydrogenase (ubiquinone) activity"/>
    <property type="evidence" value="ECO:0007669"/>
    <property type="project" value="InterPro"/>
</dbReference>
<feature type="transmembrane region" description="Helical" evidence="7">
    <location>
        <begin position="228"/>
        <end position="253"/>
    </location>
</feature>
<feature type="transmembrane region" description="Helical" evidence="7">
    <location>
        <begin position="353"/>
        <end position="377"/>
    </location>
</feature>
<dbReference type="RefSeq" id="WP_121456776.1">
    <property type="nucleotide sequence ID" value="NZ_RBXP01000003.1"/>
</dbReference>
<dbReference type="PANTHER" id="PTHR43507:SF1">
    <property type="entry name" value="NADH-UBIQUINONE OXIDOREDUCTASE CHAIN 4"/>
    <property type="match status" value="1"/>
</dbReference>
<feature type="transmembrane region" description="Helical" evidence="7">
    <location>
        <begin position="265"/>
        <end position="286"/>
    </location>
</feature>
<proteinExistence type="inferred from homology"/>
<comment type="similarity">
    <text evidence="2">Belongs to the complex I subunit 4 family.</text>
</comment>
<feature type="transmembrane region" description="Helical" evidence="7">
    <location>
        <begin position="118"/>
        <end position="146"/>
    </location>
</feature>